<gene>
    <name evidence="9" type="primary">trpF</name>
    <name evidence="11" type="ORF">MOO44_01420</name>
</gene>
<dbReference type="AlphaFoldDB" id="A0A976RQL1"/>
<evidence type="ECO:0000256" key="3">
    <source>
        <dbReference type="ARBA" id="ARBA00012572"/>
    </source>
</evidence>
<dbReference type="InterPro" id="IPR011060">
    <property type="entry name" value="RibuloseP-bd_barrel"/>
</dbReference>
<evidence type="ECO:0000256" key="1">
    <source>
        <dbReference type="ARBA" id="ARBA00001164"/>
    </source>
</evidence>
<dbReference type="GO" id="GO:0000162">
    <property type="term" value="P:L-tryptophan biosynthetic process"/>
    <property type="evidence" value="ECO:0007669"/>
    <property type="project" value="UniProtKB-UniRule"/>
</dbReference>
<dbReference type="Gene3D" id="3.20.20.70">
    <property type="entry name" value="Aldolase class I"/>
    <property type="match status" value="1"/>
</dbReference>
<protein>
    <recommendedName>
        <fullName evidence="4 9">N-(5'-phosphoribosyl)anthranilate isomerase</fullName>
        <shortName evidence="9">PRAI</shortName>
        <ecNumber evidence="3 9">5.3.1.24</ecNumber>
    </recommendedName>
</protein>
<dbReference type="SUPFAM" id="SSF51366">
    <property type="entry name" value="Ribulose-phoshate binding barrel"/>
    <property type="match status" value="1"/>
</dbReference>
<dbReference type="HAMAP" id="MF_00135">
    <property type="entry name" value="PRAI"/>
    <property type="match status" value="1"/>
</dbReference>
<comment type="pathway">
    <text evidence="2 9">Amino-acid biosynthesis; L-tryptophan biosynthesis; L-tryptophan from chorismate: step 3/5.</text>
</comment>
<accession>A0A976RQL1</accession>
<evidence type="ECO:0000259" key="10">
    <source>
        <dbReference type="Pfam" id="PF00697"/>
    </source>
</evidence>
<keyword evidence="7 9" id="KW-0057">Aromatic amino acid biosynthesis</keyword>
<dbReference type="EC" id="5.3.1.24" evidence="3 9"/>
<keyword evidence="11" id="KW-0614">Plasmid</keyword>
<evidence type="ECO:0000313" key="12">
    <source>
        <dbReference type="Proteomes" id="UP000831181"/>
    </source>
</evidence>
<comment type="similarity">
    <text evidence="9">Belongs to the TrpF family.</text>
</comment>
<evidence type="ECO:0000313" key="11">
    <source>
        <dbReference type="EMBL" id="UQS86006.1"/>
    </source>
</evidence>
<evidence type="ECO:0000256" key="5">
    <source>
        <dbReference type="ARBA" id="ARBA00022605"/>
    </source>
</evidence>
<keyword evidence="12" id="KW-1185">Reference proteome</keyword>
<keyword evidence="6 9" id="KW-0822">Tryptophan biosynthesis</keyword>
<dbReference type="EMBL" id="CP093360">
    <property type="protein sequence ID" value="UQS86006.1"/>
    <property type="molecule type" value="Genomic_DNA"/>
</dbReference>
<reference evidence="11" key="1">
    <citation type="journal article" date="2022" name="Int. J. Syst. Evol. Microbiol.">
        <title>Apilactobacillus apisilvae sp. nov., Nicolia spurrieriana gen. nov. sp. nov., Bombilactobacillus folatiphilus sp. nov. and Bombilactobacillus thymidiniphilus sp. nov., four new lactic acid bacterial isolates from stingless bees Tetragonula carbonaria and Austroplebeia australis.</title>
        <authorList>
            <person name="Oliphant S.A."/>
            <person name="Watson-Haigh N.S."/>
            <person name="Sumby K.M."/>
            <person name="Gardner J."/>
            <person name="Groom S."/>
            <person name="Jiranek V."/>
        </authorList>
    </citation>
    <scope>NUCLEOTIDE SEQUENCE</scope>
    <source>
        <strain evidence="11">SGEP1_A5</strain>
    </source>
</reference>
<name>A0A976RQL1_9LACO</name>
<evidence type="ECO:0000256" key="6">
    <source>
        <dbReference type="ARBA" id="ARBA00022822"/>
    </source>
</evidence>
<dbReference type="InterPro" id="IPR044643">
    <property type="entry name" value="TrpF_fam"/>
</dbReference>
<comment type="catalytic activity">
    <reaction evidence="1 9">
        <text>N-(5-phospho-beta-D-ribosyl)anthranilate = 1-(2-carboxyphenylamino)-1-deoxy-D-ribulose 5-phosphate</text>
        <dbReference type="Rhea" id="RHEA:21540"/>
        <dbReference type="ChEBI" id="CHEBI:18277"/>
        <dbReference type="ChEBI" id="CHEBI:58613"/>
        <dbReference type="EC" id="5.3.1.24"/>
    </reaction>
</comment>
<keyword evidence="8 9" id="KW-0413">Isomerase</keyword>
<evidence type="ECO:0000256" key="8">
    <source>
        <dbReference type="ARBA" id="ARBA00023235"/>
    </source>
</evidence>
<dbReference type="RefSeq" id="WP_260115814.1">
    <property type="nucleotide sequence ID" value="NZ_CP093360.1"/>
</dbReference>
<dbReference type="Pfam" id="PF00697">
    <property type="entry name" value="PRAI"/>
    <property type="match status" value="1"/>
</dbReference>
<dbReference type="Proteomes" id="UP000831181">
    <property type="component" value="Plasmid p1unnamed"/>
</dbReference>
<dbReference type="InterPro" id="IPR013785">
    <property type="entry name" value="Aldolase_TIM"/>
</dbReference>
<geneLocation type="plasmid" evidence="11 12">
    <name>p1unnamed</name>
</geneLocation>
<feature type="domain" description="N-(5'phosphoribosyl) anthranilate isomerase (PRAI)" evidence="10">
    <location>
        <begin position="4"/>
        <end position="188"/>
    </location>
</feature>
<evidence type="ECO:0000256" key="4">
    <source>
        <dbReference type="ARBA" id="ARBA00022272"/>
    </source>
</evidence>
<dbReference type="PANTHER" id="PTHR42894">
    <property type="entry name" value="N-(5'-PHOSPHORIBOSYL)ANTHRANILATE ISOMERASE"/>
    <property type="match status" value="1"/>
</dbReference>
<keyword evidence="5 9" id="KW-0028">Amino-acid biosynthesis</keyword>
<evidence type="ECO:0000256" key="2">
    <source>
        <dbReference type="ARBA" id="ARBA00004664"/>
    </source>
</evidence>
<dbReference type="CDD" id="cd00405">
    <property type="entry name" value="PRAI"/>
    <property type="match status" value="1"/>
</dbReference>
<dbReference type="InterPro" id="IPR001240">
    <property type="entry name" value="PRAI_dom"/>
</dbReference>
<evidence type="ECO:0000256" key="7">
    <source>
        <dbReference type="ARBA" id="ARBA00023141"/>
    </source>
</evidence>
<organism evidence="11 12">
    <name type="scientific">Nicoliella spurrieriana</name>
    <dbReference type="NCBI Taxonomy" id="2925830"/>
    <lineage>
        <taxon>Bacteria</taxon>
        <taxon>Bacillati</taxon>
        <taxon>Bacillota</taxon>
        <taxon>Bacilli</taxon>
        <taxon>Lactobacillales</taxon>
        <taxon>Lactobacillaceae</taxon>
        <taxon>Nicoliella</taxon>
    </lineage>
</organism>
<sequence>MTKIKICGLTNPTEIEIINQVHPDLAGFVFAGGRHQVTSKQAQQLRIQLDSQIKAVGVFVDTPIDEIIQLANDGVIQVAQLHGDQTEDDVQALQNAGIPVIRVFKPSRQSVTTTNADYVMVDSGNGSGQPLDWQSLQIQVKQPIILAGGLNPNNAQRAIDTVAPDYLDVSSGVEAAGKKSYELVNKMVTIAHSN</sequence>
<proteinExistence type="inferred from homology"/>
<dbReference type="KEGG" id="lbe:MOO44_01420"/>
<dbReference type="GO" id="GO:0004640">
    <property type="term" value="F:phosphoribosylanthranilate isomerase activity"/>
    <property type="evidence" value="ECO:0007669"/>
    <property type="project" value="UniProtKB-UniRule"/>
</dbReference>
<dbReference type="PANTHER" id="PTHR42894:SF1">
    <property type="entry name" value="N-(5'-PHOSPHORIBOSYL)ANTHRANILATE ISOMERASE"/>
    <property type="match status" value="1"/>
</dbReference>
<evidence type="ECO:0000256" key="9">
    <source>
        <dbReference type="HAMAP-Rule" id="MF_00135"/>
    </source>
</evidence>